<keyword evidence="5" id="KW-1017">Isopeptide bond</keyword>
<dbReference type="Pfam" id="PF00069">
    <property type="entry name" value="Pkinase"/>
    <property type="match status" value="1"/>
</dbReference>
<keyword evidence="10" id="KW-0747">Spliceosome</keyword>
<keyword evidence="7" id="KW-0597">Phosphoprotein</keyword>
<dbReference type="InterPro" id="IPR050494">
    <property type="entry name" value="Ser_Thr_dual-spec_kinase"/>
</dbReference>
<evidence type="ECO:0000256" key="13">
    <source>
        <dbReference type="ARBA" id="ARBA00022838"/>
    </source>
</evidence>
<proteinExistence type="inferred from homology"/>
<dbReference type="InterPro" id="IPR044092">
    <property type="entry name" value="STKc_PRP4"/>
</dbReference>
<feature type="compositionally biased region" description="Basic and acidic residues" evidence="25">
    <location>
        <begin position="358"/>
        <end position="369"/>
    </location>
</feature>
<evidence type="ECO:0000256" key="4">
    <source>
        <dbReference type="ARBA" id="ARBA00022454"/>
    </source>
</evidence>
<evidence type="ECO:0000256" key="7">
    <source>
        <dbReference type="ARBA" id="ARBA00022553"/>
    </source>
</evidence>
<evidence type="ECO:0000256" key="18">
    <source>
        <dbReference type="ARBA" id="ARBA00023242"/>
    </source>
</evidence>
<keyword evidence="15" id="KW-0832">Ubl conjugation</keyword>
<evidence type="ECO:0000256" key="3">
    <source>
        <dbReference type="ARBA" id="ARBA00012513"/>
    </source>
</evidence>
<accession>A0A8C8HCM1</accession>
<evidence type="ECO:0000256" key="9">
    <source>
        <dbReference type="ARBA" id="ARBA00022679"/>
    </source>
</evidence>
<keyword evidence="17" id="KW-0508">mRNA splicing</keyword>
<dbReference type="GO" id="GO:0045292">
    <property type="term" value="P:mRNA cis splicing, via spliceosome"/>
    <property type="evidence" value="ECO:0007669"/>
    <property type="project" value="InterPro"/>
</dbReference>
<evidence type="ECO:0000256" key="5">
    <source>
        <dbReference type="ARBA" id="ARBA00022499"/>
    </source>
</evidence>
<evidence type="ECO:0000256" key="10">
    <source>
        <dbReference type="ARBA" id="ARBA00022728"/>
    </source>
</evidence>
<feature type="compositionally biased region" description="Basic and acidic residues" evidence="25">
    <location>
        <begin position="258"/>
        <end position="307"/>
    </location>
</feature>
<dbReference type="GO" id="GO:0005524">
    <property type="term" value="F:ATP binding"/>
    <property type="evidence" value="ECO:0007669"/>
    <property type="project" value="UniProtKB-KW"/>
</dbReference>
<evidence type="ECO:0000256" key="23">
    <source>
        <dbReference type="ARBA" id="ARBA00048659"/>
    </source>
</evidence>
<dbReference type="Gene3D" id="1.10.510.10">
    <property type="entry name" value="Transferase(Phosphotransferase) domain 1"/>
    <property type="match status" value="1"/>
</dbReference>
<dbReference type="GeneTree" id="ENSGT00940000155562"/>
<evidence type="ECO:0000256" key="2">
    <source>
        <dbReference type="ARBA" id="ARBA00004629"/>
    </source>
</evidence>
<feature type="compositionally biased region" description="Basic residues" evidence="25">
    <location>
        <begin position="31"/>
        <end position="58"/>
    </location>
</feature>
<evidence type="ECO:0000256" key="19">
    <source>
        <dbReference type="ARBA" id="ARBA00023596"/>
    </source>
</evidence>
<name>A0A8C8HCM1_ONCTS</name>
<keyword evidence="14" id="KW-0067">ATP-binding</keyword>
<dbReference type="PANTHER" id="PTHR24058:SF103">
    <property type="entry name" value="SERINE_THREONINE-PROTEIN KINASE PRP4 HOMOLOG"/>
    <property type="match status" value="1"/>
</dbReference>
<keyword evidence="6" id="KW-0723">Serine/threonine-protein kinase</keyword>
<dbReference type="InterPro" id="IPR011009">
    <property type="entry name" value="Kinase-like_dom_sf"/>
</dbReference>
<sequence>EESGENSEEEEREEKEVGEGEAETNGEKTAKVSKHHSSGSKHKKKKHKHRSKHKKHKHASEEDKDRKRKHRHKHKKHKRKDGSSSSAPGINSAASQRKTHISPSSDDKALLEELEKQRAMIKAELDSQVMEGGKVQSGMGLILQGYNSGSEEGDGEGRVRNGEQRQKGSMGKPPSPRGRSGKARRDSTEASKSSSKRHSRSKSKERTGKESKSDKTTKGSKDVAAKGRGRSKSKERKRSQSGGRSKERNKKSPSPSSRRAEQRSGRSDKRSSPQPDDRPNTERGSRRSRSRERPGRSESERERDKRPTKSPSKDASSGKENRSPHRRGAGVAISPSRRRSQGSPSRSARSPARRGRSRSPDARRRDADRQGSSPLRRRSPSPFRRRSRHGRDEDKFKGSLSEGMKADKESSEEEVLEDFDGEEVDEEAIIEQRRQQRLAIVQKYRGGNEDSMASMASEPSSPQSSTRSRSPSPDDILERVAADVKEYELENLDTFEENIKAKQGLITQEKDGPKKPSAPDMFTESDVMFEAAIDSARMRAAGVGGKDFKENPNLRDNWTDAEGYYRVNIGETLDKRYDVYGYTGQGMFSNVIRGRDTARAGQDVAVKIIRNNELMQKTGLKELEFLKRLNDADPDDKFHCLRLFRHFYHKQHLCLVFEPLSMNLREVLKKYGKDVGLHIKAVRSYTQQLFLALKLLKRCSILHADIKPDNILVNESKTILKLCDFGSASHVADNDITPYLVSRFYRAPEIIIGKPYDYSIDMWSVGCTLYELYTGKILFPGSSNNHMIKLAMDLKGKMPNKMIRKGLFKDQHFDQNLNFLYIEVDKVTEREKVTVMSTINPTKDLLCDMVGGQRLPEEQRKKVLVLKDLIDGTLMLDPAKRISINQALQHPFIQEKI</sequence>
<feature type="region of interest" description="Disordered" evidence="25">
    <location>
        <begin position="141"/>
        <end position="474"/>
    </location>
</feature>
<organism evidence="27 28">
    <name type="scientific">Oncorhynchus tshawytscha</name>
    <name type="common">Chinook salmon</name>
    <name type="synonym">Salmo tshawytscha</name>
    <dbReference type="NCBI Taxonomy" id="74940"/>
    <lineage>
        <taxon>Eukaryota</taxon>
        <taxon>Metazoa</taxon>
        <taxon>Chordata</taxon>
        <taxon>Craniata</taxon>
        <taxon>Vertebrata</taxon>
        <taxon>Euteleostomi</taxon>
        <taxon>Actinopterygii</taxon>
        <taxon>Neopterygii</taxon>
        <taxon>Teleostei</taxon>
        <taxon>Protacanthopterygii</taxon>
        <taxon>Salmoniformes</taxon>
        <taxon>Salmonidae</taxon>
        <taxon>Salmoninae</taxon>
        <taxon>Oncorhynchus</taxon>
    </lineage>
</organism>
<feature type="region of interest" description="Disordered" evidence="25">
    <location>
        <begin position="1"/>
        <end position="113"/>
    </location>
</feature>
<evidence type="ECO:0000256" key="25">
    <source>
        <dbReference type="SAM" id="MobiDB-lite"/>
    </source>
</evidence>
<keyword evidence="16" id="KW-0007">Acetylation</keyword>
<gene>
    <name evidence="27" type="primary">LOC112227916</name>
</gene>
<comment type="catalytic activity">
    <reaction evidence="24">
        <text>L-seryl-[protein] + ATP = O-phospho-L-seryl-[protein] + ADP + H(+)</text>
        <dbReference type="Rhea" id="RHEA:17989"/>
        <dbReference type="Rhea" id="RHEA-COMP:9863"/>
        <dbReference type="Rhea" id="RHEA-COMP:11604"/>
        <dbReference type="ChEBI" id="CHEBI:15378"/>
        <dbReference type="ChEBI" id="CHEBI:29999"/>
        <dbReference type="ChEBI" id="CHEBI:30616"/>
        <dbReference type="ChEBI" id="CHEBI:83421"/>
        <dbReference type="ChEBI" id="CHEBI:456216"/>
        <dbReference type="EC" id="2.7.11.1"/>
    </reaction>
    <physiologicalReaction direction="left-to-right" evidence="24">
        <dbReference type="Rhea" id="RHEA:17990"/>
    </physiologicalReaction>
</comment>
<dbReference type="Gene3D" id="3.30.200.20">
    <property type="entry name" value="Phosphorylase Kinase, domain 1"/>
    <property type="match status" value="1"/>
</dbReference>
<evidence type="ECO:0000256" key="20">
    <source>
        <dbReference type="ARBA" id="ARBA00023637"/>
    </source>
</evidence>
<dbReference type="FunFam" id="3.30.200.20:FF:000123">
    <property type="entry name" value="serine/threonine-protein kinase PRP4 homolog"/>
    <property type="match status" value="1"/>
</dbReference>
<dbReference type="FunFam" id="1.10.510.10:FF:000078">
    <property type="entry name" value="Serine/threonine-protein kinase PRP4 homolog"/>
    <property type="match status" value="1"/>
</dbReference>
<feature type="compositionally biased region" description="Basic residues" evidence="25">
    <location>
        <begin position="375"/>
        <end position="389"/>
    </location>
</feature>
<feature type="domain" description="Protein kinase" evidence="26">
    <location>
        <begin position="577"/>
        <end position="893"/>
    </location>
</feature>
<feature type="compositionally biased region" description="Basic residues" evidence="25">
    <location>
        <begin position="227"/>
        <end position="239"/>
    </location>
</feature>
<evidence type="ECO:0000256" key="1">
    <source>
        <dbReference type="ARBA" id="ARBA00004123"/>
    </source>
</evidence>
<keyword evidence="13" id="KW-0995">Kinetochore</keyword>
<evidence type="ECO:0000259" key="26">
    <source>
        <dbReference type="PROSITE" id="PS50011"/>
    </source>
</evidence>
<evidence type="ECO:0000256" key="14">
    <source>
        <dbReference type="ARBA" id="ARBA00022840"/>
    </source>
</evidence>
<evidence type="ECO:0000313" key="28">
    <source>
        <dbReference type="Proteomes" id="UP000694402"/>
    </source>
</evidence>
<evidence type="ECO:0000256" key="15">
    <source>
        <dbReference type="ARBA" id="ARBA00022843"/>
    </source>
</evidence>
<evidence type="ECO:0000256" key="12">
    <source>
        <dbReference type="ARBA" id="ARBA00022777"/>
    </source>
</evidence>
<dbReference type="Ensembl" id="ENSOTST00005017856.2">
    <property type="protein sequence ID" value="ENSOTSP00005016386.1"/>
    <property type="gene ID" value="ENSOTSG00005006584.2"/>
</dbReference>
<feature type="compositionally biased region" description="Basic residues" evidence="25">
    <location>
        <begin position="66"/>
        <end position="80"/>
    </location>
</feature>
<evidence type="ECO:0000256" key="24">
    <source>
        <dbReference type="ARBA" id="ARBA00048977"/>
    </source>
</evidence>
<evidence type="ECO:0000256" key="6">
    <source>
        <dbReference type="ARBA" id="ARBA00022527"/>
    </source>
</evidence>
<dbReference type="SUPFAM" id="SSF56112">
    <property type="entry name" value="Protein kinase-like (PK-like)"/>
    <property type="match status" value="1"/>
</dbReference>
<reference evidence="27" key="2">
    <citation type="submission" date="2025-09" db="UniProtKB">
        <authorList>
            <consortium name="Ensembl"/>
        </authorList>
    </citation>
    <scope>IDENTIFICATION</scope>
</reference>
<keyword evidence="9" id="KW-0808">Transferase</keyword>
<dbReference type="AlphaFoldDB" id="A0A8C8HCM1"/>
<keyword evidence="11" id="KW-0547">Nucleotide-binding</keyword>
<dbReference type="PROSITE" id="PS50011">
    <property type="entry name" value="PROTEIN_KINASE_DOM"/>
    <property type="match status" value="1"/>
</dbReference>
<dbReference type="EC" id="2.7.11.1" evidence="3"/>
<feature type="compositionally biased region" description="Acidic residues" evidence="25">
    <location>
        <begin position="410"/>
        <end position="429"/>
    </location>
</feature>
<reference evidence="27" key="1">
    <citation type="submission" date="2025-08" db="UniProtKB">
        <authorList>
            <consortium name="Ensembl"/>
        </authorList>
    </citation>
    <scope>IDENTIFICATION</scope>
</reference>
<feature type="compositionally biased region" description="Polar residues" evidence="25">
    <location>
        <begin position="83"/>
        <end position="104"/>
    </location>
</feature>
<evidence type="ECO:0000256" key="8">
    <source>
        <dbReference type="ARBA" id="ARBA00022664"/>
    </source>
</evidence>
<keyword evidence="8" id="KW-0507">mRNA processing</keyword>
<dbReference type="GO" id="GO:0005681">
    <property type="term" value="C:spliceosomal complex"/>
    <property type="evidence" value="ECO:0007669"/>
    <property type="project" value="UniProtKB-KW"/>
</dbReference>
<comment type="similarity">
    <text evidence="19">Belongs to the protein kinase superfamily. CMGC Ser/Thr protein kinase family.</text>
</comment>
<comment type="subunit">
    <text evidence="22">Interacts with CLK1 C-terminus. Associates with the U5 snRNP and NCOR1 deacetylase complexes. Identified in the spliceosome C complex.</text>
</comment>
<keyword evidence="4" id="KW-0158">Chromosome</keyword>
<evidence type="ECO:0000256" key="17">
    <source>
        <dbReference type="ARBA" id="ARBA00023187"/>
    </source>
</evidence>
<dbReference type="CDD" id="cd14135">
    <property type="entry name" value="STKc_PRP4"/>
    <property type="match status" value="1"/>
</dbReference>
<protein>
    <recommendedName>
        <fullName evidence="20">Serine/threonine-protein kinase PRP4 homolog</fullName>
        <ecNumber evidence="3">2.7.11.1</ecNumber>
    </recommendedName>
    <alternativeName>
        <fullName evidence="21">PRP4 pre-mRNA-processing factor 4 homolog</fullName>
    </alternativeName>
</protein>
<evidence type="ECO:0000256" key="22">
    <source>
        <dbReference type="ARBA" id="ARBA00046964"/>
    </source>
</evidence>
<keyword evidence="28" id="KW-1185">Reference proteome</keyword>
<dbReference type="PROSITE" id="PS00108">
    <property type="entry name" value="PROTEIN_KINASE_ST"/>
    <property type="match status" value="1"/>
</dbReference>
<comment type="subcellular location">
    <subcellularLocation>
        <location evidence="2">Chromosome</location>
        <location evidence="2">Centromere</location>
        <location evidence="2">Kinetochore</location>
    </subcellularLocation>
    <subcellularLocation>
        <location evidence="1">Nucleus</location>
    </subcellularLocation>
</comment>
<dbReference type="InterPro" id="IPR008271">
    <property type="entry name" value="Ser/Thr_kinase_AS"/>
</dbReference>
<keyword evidence="12" id="KW-0418">Kinase</keyword>
<feature type="compositionally biased region" description="Low complexity" evidence="25">
    <location>
        <begin position="449"/>
        <end position="474"/>
    </location>
</feature>
<feature type="compositionally biased region" description="Acidic residues" evidence="25">
    <location>
        <begin position="1"/>
        <end position="13"/>
    </location>
</feature>
<dbReference type="Proteomes" id="UP000694402">
    <property type="component" value="Unassembled WGS sequence"/>
</dbReference>
<dbReference type="SMART" id="SM00220">
    <property type="entry name" value="S_TKc"/>
    <property type="match status" value="1"/>
</dbReference>
<feature type="compositionally biased region" description="Basic and acidic residues" evidence="25">
    <location>
        <begin position="202"/>
        <end position="225"/>
    </location>
</feature>
<evidence type="ECO:0000256" key="21">
    <source>
        <dbReference type="ARBA" id="ARBA00031858"/>
    </source>
</evidence>
<dbReference type="PANTHER" id="PTHR24058">
    <property type="entry name" value="DUAL SPECIFICITY PROTEIN KINASE"/>
    <property type="match status" value="1"/>
</dbReference>
<feature type="compositionally biased region" description="Low complexity" evidence="25">
    <location>
        <begin position="341"/>
        <end position="350"/>
    </location>
</feature>
<feature type="compositionally biased region" description="Basic and acidic residues" evidence="25">
    <location>
        <begin position="155"/>
        <end position="166"/>
    </location>
</feature>
<evidence type="ECO:0000313" key="27">
    <source>
        <dbReference type="Ensembl" id="ENSOTSP00005016386.1"/>
    </source>
</evidence>
<comment type="catalytic activity">
    <reaction evidence="23">
        <text>L-threonyl-[protein] + ATP = O-phospho-L-threonyl-[protein] + ADP + H(+)</text>
        <dbReference type="Rhea" id="RHEA:46608"/>
        <dbReference type="Rhea" id="RHEA-COMP:11060"/>
        <dbReference type="Rhea" id="RHEA-COMP:11605"/>
        <dbReference type="ChEBI" id="CHEBI:15378"/>
        <dbReference type="ChEBI" id="CHEBI:30013"/>
        <dbReference type="ChEBI" id="CHEBI:30616"/>
        <dbReference type="ChEBI" id="CHEBI:61977"/>
        <dbReference type="ChEBI" id="CHEBI:456216"/>
        <dbReference type="EC" id="2.7.11.1"/>
    </reaction>
    <physiologicalReaction direction="left-to-right" evidence="23">
        <dbReference type="Rhea" id="RHEA:46609"/>
    </physiologicalReaction>
</comment>
<dbReference type="GO" id="GO:0000776">
    <property type="term" value="C:kinetochore"/>
    <property type="evidence" value="ECO:0007669"/>
    <property type="project" value="UniProtKB-KW"/>
</dbReference>
<evidence type="ECO:0000256" key="16">
    <source>
        <dbReference type="ARBA" id="ARBA00022990"/>
    </source>
</evidence>
<evidence type="ECO:0000256" key="11">
    <source>
        <dbReference type="ARBA" id="ARBA00022741"/>
    </source>
</evidence>
<dbReference type="GO" id="GO:0004674">
    <property type="term" value="F:protein serine/threonine kinase activity"/>
    <property type="evidence" value="ECO:0007669"/>
    <property type="project" value="UniProtKB-KW"/>
</dbReference>
<keyword evidence="18" id="KW-0539">Nucleus</keyword>
<dbReference type="InterPro" id="IPR000719">
    <property type="entry name" value="Prot_kinase_dom"/>
</dbReference>